<dbReference type="GO" id="GO:0052621">
    <property type="term" value="F:diguanylate cyclase activity"/>
    <property type="evidence" value="ECO:0007669"/>
    <property type="project" value="UniProtKB-EC"/>
</dbReference>
<sequence>MGGLQDVLEGRCSVMNGMWGQFVGNLAFVSLTISLWAHLSIWFRSRLSYRENAVLGAIAGAASIGSILLAIEFAPGIYIDLRFAPLALAGMFGGALSATIATTLAIAARLMLGGAAVSEGILVMAVLAAAGLIANHCMKKKSATLLHVVVLSAAVGCVLVVSMALLPTLSKAHTLAEIGLPMTGMNVTATLICGLIILKTRQLDLERRMLETAFSQSPDYLYVKDRDSRFITVNENMIRLYRYGTAAEMVGLSDFDLQPLRLAEELYHSEQELMRTGVPLIDSVEHIEGRDLFASKVPLRDNEGRVIGLAGVTRDVTERVALERELRESKNLLSHAIAGMSDGFAMFDREGYLLFCNEQYRNAFPLSGNARVIGAHISDILRRVAETRERSGIDYEAVEDWITSLSAALHQNKDEEVQLQNGDWLSIRTRLAADGSAMVVVSDITATKQSEIALRMSAEQLKNLAETDGLTGIVNRRAFDEAFKREAAKCARNSASLSLLMIDIDRFKAYNDTYGHPAGDQCLRLVSNCLLKSAKRPADIVARYGGEEFVVLLPDTNERGAVTVAEQFAQLLEEENIVHSQSEFRKVTASIGIAVASGHVLQAEPDLLLSEADAALYDAKVQGRNRVLIRSIAEDPKAIKKVG</sequence>
<dbReference type="STRING" id="716928.GCA_000261485_02825"/>
<dbReference type="GO" id="GO:0000155">
    <property type="term" value="F:phosphorelay sensor kinase activity"/>
    <property type="evidence" value="ECO:0007669"/>
    <property type="project" value="InterPro"/>
</dbReference>
<dbReference type="PROSITE" id="PS50887">
    <property type="entry name" value="GGDEF"/>
    <property type="match status" value="1"/>
</dbReference>
<dbReference type="InterPro" id="IPR000160">
    <property type="entry name" value="GGDEF_dom"/>
</dbReference>
<protein>
    <recommendedName>
        <fullName evidence="2">diguanylate cyclase</fullName>
        <ecNumber evidence="2">2.7.7.65</ecNumber>
    </recommendedName>
</protein>
<evidence type="ECO:0000256" key="6">
    <source>
        <dbReference type="ARBA" id="ARBA00023136"/>
    </source>
</evidence>
<dbReference type="InterPro" id="IPR043128">
    <property type="entry name" value="Rev_trsase/Diguanyl_cyclase"/>
</dbReference>
<keyword evidence="3" id="KW-1003">Cell membrane</keyword>
<dbReference type="InterPro" id="IPR050469">
    <property type="entry name" value="Diguanylate_Cyclase"/>
</dbReference>
<dbReference type="Gene3D" id="3.30.70.270">
    <property type="match status" value="1"/>
</dbReference>
<keyword evidence="4 8" id="KW-0812">Transmembrane</keyword>
<dbReference type="eggNOG" id="COG5002">
    <property type="taxonomic scope" value="Bacteria"/>
</dbReference>
<dbReference type="Pfam" id="PF08448">
    <property type="entry name" value="PAS_4"/>
    <property type="match status" value="1"/>
</dbReference>
<dbReference type="NCBIfam" id="TIGR00229">
    <property type="entry name" value="sensory_box"/>
    <property type="match status" value="1"/>
</dbReference>
<evidence type="ECO:0000256" key="3">
    <source>
        <dbReference type="ARBA" id="ARBA00022475"/>
    </source>
</evidence>
<evidence type="ECO:0000256" key="5">
    <source>
        <dbReference type="ARBA" id="ARBA00022989"/>
    </source>
</evidence>
<dbReference type="SMART" id="SM00091">
    <property type="entry name" value="PAS"/>
    <property type="match status" value="2"/>
</dbReference>
<evidence type="ECO:0000259" key="9">
    <source>
        <dbReference type="PROSITE" id="PS50113"/>
    </source>
</evidence>
<evidence type="ECO:0000313" key="11">
    <source>
        <dbReference type="EMBL" id="ASY64258.1"/>
    </source>
</evidence>
<dbReference type="Pfam" id="PF07694">
    <property type="entry name" value="5TM-5TMR_LYT"/>
    <property type="match status" value="1"/>
</dbReference>
<dbReference type="FunFam" id="3.30.70.270:FF:000001">
    <property type="entry name" value="Diguanylate cyclase domain protein"/>
    <property type="match status" value="1"/>
</dbReference>
<dbReference type="SMART" id="SM00267">
    <property type="entry name" value="GGDEF"/>
    <property type="match status" value="1"/>
</dbReference>
<dbReference type="Gene3D" id="3.30.450.20">
    <property type="entry name" value="PAS domain"/>
    <property type="match status" value="2"/>
</dbReference>
<feature type="transmembrane region" description="Helical" evidence="8">
    <location>
        <begin position="83"/>
        <end position="106"/>
    </location>
</feature>
<dbReference type="GO" id="GO:0043709">
    <property type="term" value="P:cell adhesion involved in single-species biofilm formation"/>
    <property type="evidence" value="ECO:0007669"/>
    <property type="project" value="TreeGrafter"/>
</dbReference>
<keyword evidence="6 8" id="KW-0472">Membrane</keyword>
<dbReference type="Proteomes" id="UP000217211">
    <property type="component" value="Chromosome"/>
</dbReference>
<dbReference type="Pfam" id="PF00990">
    <property type="entry name" value="GGDEF"/>
    <property type="match status" value="1"/>
</dbReference>
<feature type="domain" description="PAC" evidence="9">
    <location>
        <begin position="274"/>
        <end position="328"/>
    </location>
</feature>
<dbReference type="AlphaFoldDB" id="A0A249PEB4"/>
<dbReference type="SUPFAM" id="SSF55785">
    <property type="entry name" value="PYP-like sensor domain (PAS domain)"/>
    <property type="match status" value="2"/>
</dbReference>
<feature type="transmembrane region" description="Helical" evidence="8">
    <location>
        <begin position="22"/>
        <end position="41"/>
    </location>
</feature>
<proteinExistence type="predicted"/>
<evidence type="ECO:0000313" key="12">
    <source>
        <dbReference type="Proteomes" id="UP000217211"/>
    </source>
</evidence>
<dbReference type="PANTHER" id="PTHR45138">
    <property type="entry name" value="REGULATORY COMPONENTS OF SENSORY TRANSDUCTION SYSTEM"/>
    <property type="match status" value="1"/>
</dbReference>
<organism evidence="11 12">
    <name type="scientific">Sinorhizobium sojae CCBAU 05684</name>
    <dbReference type="NCBI Taxonomy" id="716928"/>
    <lineage>
        <taxon>Bacteria</taxon>
        <taxon>Pseudomonadati</taxon>
        <taxon>Pseudomonadota</taxon>
        <taxon>Alphaproteobacteria</taxon>
        <taxon>Hyphomicrobiales</taxon>
        <taxon>Rhizobiaceae</taxon>
        <taxon>Sinorhizobium/Ensifer group</taxon>
        <taxon>Sinorhizobium</taxon>
    </lineage>
</organism>
<dbReference type="InterPro" id="IPR011620">
    <property type="entry name" value="Sig_transdc_His_kinase_LytS_TM"/>
</dbReference>
<comment type="subcellular location">
    <subcellularLocation>
        <location evidence="1">Cell membrane</location>
        <topology evidence="1">Multi-pass membrane protein</topology>
    </subcellularLocation>
</comment>
<evidence type="ECO:0000259" key="10">
    <source>
        <dbReference type="PROSITE" id="PS50887"/>
    </source>
</evidence>
<dbReference type="CDD" id="cd00130">
    <property type="entry name" value="PAS"/>
    <property type="match status" value="1"/>
</dbReference>
<evidence type="ECO:0000256" key="4">
    <source>
        <dbReference type="ARBA" id="ARBA00022692"/>
    </source>
</evidence>
<dbReference type="RefSeq" id="WP_034855009.1">
    <property type="nucleotide sequence ID" value="NZ_AJQT01000054.1"/>
</dbReference>
<dbReference type="NCBIfam" id="TIGR00254">
    <property type="entry name" value="GGDEF"/>
    <property type="match status" value="1"/>
</dbReference>
<feature type="transmembrane region" description="Helical" evidence="8">
    <location>
        <begin position="112"/>
        <end position="133"/>
    </location>
</feature>
<comment type="catalytic activity">
    <reaction evidence="7">
        <text>2 GTP = 3',3'-c-di-GMP + 2 diphosphate</text>
        <dbReference type="Rhea" id="RHEA:24898"/>
        <dbReference type="ChEBI" id="CHEBI:33019"/>
        <dbReference type="ChEBI" id="CHEBI:37565"/>
        <dbReference type="ChEBI" id="CHEBI:58805"/>
        <dbReference type="EC" id="2.7.7.65"/>
    </reaction>
</comment>
<dbReference type="PANTHER" id="PTHR45138:SF9">
    <property type="entry name" value="DIGUANYLATE CYCLASE DGCM-RELATED"/>
    <property type="match status" value="1"/>
</dbReference>
<dbReference type="Gene3D" id="1.10.1760.20">
    <property type="match status" value="1"/>
</dbReference>
<keyword evidence="5 8" id="KW-1133">Transmembrane helix</keyword>
<evidence type="ECO:0000256" key="8">
    <source>
        <dbReference type="SAM" id="Phobius"/>
    </source>
</evidence>
<dbReference type="Pfam" id="PF12860">
    <property type="entry name" value="PAS_7"/>
    <property type="match status" value="1"/>
</dbReference>
<dbReference type="eggNOG" id="COG3706">
    <property type="taxonomic scope" value="Bacteria"/>
</dbReference>
<dbReference type="InterPro" id="IPR000014">
    <property type="entry name" value="PAS"/>
</dbReference>
<dbReference type="GO" id="GO:0005886">
    <property type="term" value="C:plasma membrane"/>
    <property type="evidence" value="ECO:0007669"/>
    <property type="project" value="UniProtKB-SubCell"/>
</dbReference>
<dbReference type="GO" id="GO:1902201">
    <property type="term" value="P:negative regulation of bacterial-type flagellum-dependent cell motility"/>
    <property type="evidence" value="ECO:0007669"/>
    <property type="project" value="TreeGrafter"/>
</dbReference>
<feature type="transmembrane region" description="Helical" evidence="8">
    <location>
        <begin position="145"/>
        <end position="166"/>
    </location>
</feature>
<dbReference type="InterPro" id="IPR000700">
    <property type="entry name" value="PAS-assoc_C"/>
</dbReference>
<feature type="transmembrane region" description="Helical" evidence="8">
    <location>
        <begin position="178"/>
        <end position="198"/>
    </location>
</feature>
<dbReference type="CDD" id="cd01949">
    <property type="entry name" value="GGDEF"/>
    <property type="match status" value="1"/>
</dbReference>
<keyword evidence="12" id="KW-1185">Reference proteome</keyword>
<dbReference type="eggNOG" id="COG3275">
    <property type="taxonomic scope" value="Bacteria"/>
</dbReference>
<dbReference type="EMBL" id="CP023067">
    <property type="protein sequence ID" value="ASY64258.1"/>
    <property type="molecule type" value="Genomic_DNA"/>
</dbReference>
<dbReference type="PROSITE" id="PS50113">
    <property type="entry name" value="PAC"/>
    <property type="match status" value="1"/>
</dbReference>
<name>A0A249PEB4_9HYPH</name>
<dbReference type="KEGG" id="esj:SJ05684_c28270"/>
<gene>
    <name evidence="11" type="ORF">SJ05684_c28270</name>
</gene>
<accession>A0A249PEB4</accession>
<dbReference type="InterPro" id="IPR013656">
    <property type="entry name" value="PAS_4"/>
</dbReference>
<dbReference type="EC" id="2.7.7.65" evidence="2"/>
<feature type="domain" description="GGDEF" evidence="10">
    <location>
        <begin position="495"/>
        <end position="632"/>
    </location>
</feature>
<evidence type="ECO:0000256" key="7">
    <source>
        <dbReference type="ARBA" id="ARBA00034247"/>
    </source>
</evidence>
<feature type="transmembrane region" description="Helical" evidence="8">
    <location>
        <begin position="53"/>
        <end position="71"/>
    </location>
</feature>
<dbReference type="InterPro" id="IPR035965">
    <property type="entry name" value="PAS-like_dom_sf"/>
</dbReference>
<dbReference type="SUPFAM" id="SSF55073">
    <property type="entry name" value="Nucleotide cyclase"/>
    <property type="match status" value="1"/>
</dbReference>
<evidence type="ECO:0000256" key="1">
    <source>
        <dbReference type="ARBA" id="ARBA00004651"/>
    </source>
</evidence>
<dbReference type="InterPro" id="IPR029787">
    <property type="entry name" value="Nucleotide_cyclase"/>
</dbReference>
<reference evidence="11 12" key="1">
    <citation type="submission" date="2017-08" db="EMBL/GenBank/DDBJ databases">
        <title>Multipartite genome sequences of Sinorhizobium species nodulating soybeans.</title>
        <authorList>
            <person name="Tian C.F."/>
        </authorList>
    </citation>
    <scope>NUCLEOTIDE SEQUENCE [LARGE SCALE GENOMIC DNA]</scope>
    <source>
        <strain evidence="11 12">CCBAU 05684</strain>
    </source>
</reference>
<dbReference type="GO" id="GO:0071555">
    <property type="term" value="P:cell wall organization"/>
    <property type="evidence" value="ECO:0007669"/>
    <property type="project" value="InterPro"/>
</dbReference>
<evidence type="ECO:0000256" key="2">
    <source>
        <dbReference type="ARBA" id="ARBA00012528"/>
    </source>
</evidence>